<feature type="compositionally biased region" description="Basic and acidic residues" evidence="1">
    <location>
        <begin position="11"/>
        <end position="30"/>
    </location>
</feature>
<evidence type="ECO:0000313" key="3">
    <source>
        <dbReference type="Proteomes" id="UP000502196"/>
    </source>
</evidence>
<name>A0A6F9E224_9BACL</name>
<reference evidence="2 3" key="1">
    <citation type="submission" date="2020-04" db="EMBL/GenBank/DDBJ databases">
        <authorList>
            <person name="Hogendoorn C."/>
        </authorList>
    </citation>
    <scope>NUCLEOTIDE SEQUENCE [LARGE SCALE GENOMIC DNA]</scope>
    <source>
        <strain evidence="2">COOX1</strain>
    </source>
</reference>
<dbReference type="AlphaFoldDB" id="A0A6F9E224"/>
<dbReference type="EMBL" id="LR792683">
    <property type="protein sequence ID" value="CAB3390872.1"/>
    <property type="molecule type" value="Genomic_DNA"/>
</dbReference>
<evidence type="ECO:0000256" key="1">
    <source>
        <dbReference type="SAM" id="MobiDB-lite"/>
    </source>
</evidence>
<evidence type="ECO:0000313" key="2">
    <source>
        <dbReference type="EMBL" id="CAB3390872.1"/>
    </source>
</evidence>
<organism evidence="2 3">
    <name type="scientific">Kyrpidia spormannii</name>
    <dbReference type="NCBI Taxonomy" id="2055160"/>
    <lineage>
        <taxon>Bacteria</taxon>
        <taxon>Bacillati</taxon>
        <taxon>Bacillota</taxon>
        <taxon>Bacilli</taxon>
        <taxon>Bacillales</taxon>
        <taxon>Alicyclobacillaceae</taxon>
        <taxon>Kyrpidia</taxon>
    </lineage>
</organism>
<dbReference type="Proteomes" id="UP000502196">
    <property type="component" value="Chromosome"/>
</dbReference>
<proteinExistence type="predicted"/>
<sequence length="55" mass="6045">MGGVGGAEPMSRADKRGCRLSRVSREHESGSKNGKPVQQVPQRVDDGLRRHLLTF</sequence>
<protein>
    <submittedName>
        <fullName evidence="2">Uncharacterized protein</fullName>
    </submittedName>
</protein>
<gene>
    <name evidence="2" type="ORF">COOX1_0630</name>
</gene>
<feature type="region of interest" description="Disordered" evidence="1">
    <location>
        <begin position="1"/>
        <end position="55"/>
    </location>
</feature>
<accession>A0A6F9E224</accession>